<dbReference type="AlphaFoldDB" id="A0A5C6EWE9"/>
<protein>
    <submittedName>
        <fullName evidence="1">Uncharacterized protein</fullName>
    </submittedName>
</protein>
<name>A0A5C6EWE9_9BACT</name>
<keyword evidence="2" id="KW-1185">Reference proteome</keyword>
<gene>
    <name evidence="1" type="ORF">Poly59_36130</name>
</gene>
<accession>A0A5C6EWE9</accession>
<comment type="caution">
    <text evidence="1">The sequence shown here is derived from an EMBL/GenBank/DDBJ whole genome shotgun (WGS) entry which is preliminary data.</text>
</comment>
<proteinExistence type="predicted"/>
<evidence type="ECO:0000313" key="2">
    <source>
        <dbReference type="Proteomes" id="UP000317977"/>
    </source>
</evidence>
<dbReference type="Proteomes" id="UP000317977">
    <property type="component" value="Unassembled WGS sequence"/>
</dbReference>
<organism evidence="1 2">
    <name type="scientific">Rubripirellula reticaptiva</name>
    <dbReference type="NCBI Taxonomy" id="2528013"/>
    <lineage>
        <taxon>Bacteria</taxon>
        <taxon>Pseudomonadati</taxon>
        <taxon>Planctomycetota</taxon>
        <taxon>Planctomycetia</taxon>
        <taxon>Pirellulales</taxon>
        <taxon>Pirellulaceae</taxon>
        <taxon>Rubripirellula</taxon>
    </lineage>
</organism>
<sequence>MIGEFLSRFFRPIYRPFRQIENAEHQNDSEYRFLNLQIFYCVSKLKRGDLQ</sequence>
<evidence type="ECO:0000313" key="1">
    <source>
        <dbReference type="EMBL" id="TWU52016.1"/>
    </source>
</evidence>
<dbReference type="EMBL" id="SJPX01000003">
    <property type="protein sequence ID" value="TWU52016.1"/>
    <property type="molecule type" value="Genomic_DNA"/>
</dbReference>
<reference evidence="1 2" key="1">
    <citation type="submission" date="2019-02" db="EMBL/GenBank/DDBJ databases">
        <title>Deep-cultivation of Planctomycetes and their phenomic and genomic characterization uncovers novel biology.</title>
        <authorList>
            <person name="Wiegand S."/>
            <person name="Jogler M."/>
            <person name="Boedeker C."/>
            <person name="Pinto D."/>
            <person name="Vollmers J."/>
            <person name="Rivas-Marin E."/>
            <person name="Kohn T."/>
            <person name="Peeters S.H."/>
            <person name="Heuer A."/>
            <person name="Rast P."/>
            <person name="Oberbeckmann S."/>
            <person name="Bunk B."/>
            <person name="Jeske O."/>
            <person name="Meyerdierks A."/>
            <person name="Storesund J.E."/>
            <person name="Kallscheuer N."/>
            <person name="Luecker S."/>
            <person name="Lage O.M."/>
            <person name="Pohl T."/>
            <person name="Merkel B.J."/>
            <person name="Hornburger P."/>
            <person name="Mueller R.-W."/>
            <person name="Bruemmer F."/>
            <person name="Labrenz M."/>
            <person name="Spormann A.M."/>
            <person name="Op Den Camp H."/>
            <person name="Overmann J."/>
            <person name="Amann R."/>
            <person name="Jetten M.S.M."/>
            <person name="Mascher T."/>
            <person name="Medema M.H."/>
            <person name="Devos D.P."/>
            <person name="Kaster A.-K."/>
            <person name="Ovreas L."/>
            <person name="Rohde M."/>
            <person name="Galperin M.Y."/>
            <person name="Jogler C."/>
        </authorList>
    </citation>
    <scope>NUCLEOTIDE SEQUENCE [LARGE SCALE GENOMIC DNA]</scope>
    <source>
        <strain evidence="1 2">Poly59</strain>
    </source>
</reference>